<dbReference type="InterPro" id="IPR012429">
    <property type="entry name" value="HGSNAT_cat"/>
</dbReference>
<proteinExistence type="predicted"/>
<dbReference type="Proteomes" id="UP001417504">
    <property type="component" value="Unassembled WGS sequence"/>
</dbReference>
<dbReference type="AlphaFoldDB" id="A0AAP0J809"/>
<name>A0AAP0J809_9MAGN</name>
<organism evidence="4 5">
    <name type="scientific">Stephania japonica</name>
    <dbReference type="NCBI Taxonomy" id="461633"/>
    <lineage>
        <taxon>Eukaryota</taxon>
        <taxon>Viridiplantae</taxon>
        <taxon>Streptophyta</taxon>
        <taxon>Embryophyta</taxon>
        <taxon>Tracheophyta</taxon>
        <taxon>Spermatophyta</taxon>
        <taxon>Magnoliopsida</taxon>
        <taxon>Ranunculales</taxon>
        <taxon>Menispermaceae</taxon>
        <taxon>Menispermoideae</taxon>
        <taxon>Cissampelideae</taxon>
        <taxon>Stephania</taxon>
    </lineage>
</organism>
<comment type="caution">
    <text evidence="4">The sequence shown here is derived from an EMBL/GenBank/DDBJ whole genome shotgun (WGS) entry which is preliminary data.</text>
</comment>
<dbReference type="Pfam" id="PF07786">
    <property type="entry name" value="HGSNAT_cat"/>
    <property type="match status" value="1"/>
</dbReference>
<feature type="transmembrane region" description="Helical" evidence="2">
    <location>
        <begin position="79"/>
        <end position="99"/>
    </location>
</feature>
<keyword evidence="2" id="KW-1133">Transmembrane helix</keyword>
<dbReference type="PANTHER" id="PTHR31061:SF28">
    <property type="entry name" value="HEPARAN-ALPHA-GLUCOSAMINIDE N-ACETYLTRANSFERASE-LIKE"/>
    <property type="match status" value="1"/>
</dbReference>
<evidence type="ECO:0000313" key="5">
    <source>
        <dbReference type="Proteomes" id="UP001417504"/>
    </source>
</evidence>
<feature type="domain" description="Heparan-alpha-glucosaminide N-acetyltransferase catalytic" evidence="3">
    <location>
        <begin position="41"/>
        <end position="127"/>
    </location>
</feature>
<sequence>MAESQSVPLIKPPDEEEEEEEVEEEEEEANSLRRIRPANARLASLDVFRGLSVLLMIFVDYSGPLLPLVAHSPWNGVRLADFVMPYFLFIVGVSLALAYKRVTNKVQATCKALLRTAELFLLGVLLQV</sequence>
<keyword evidence="2" id="KW-0472">Membrane</keyword>
<evidence type="ECO:0000313" key="4">
    <source>
        <dbReference type="EMBL" id="KAK9129417.1"/>
    </source>
</evidence>
<evidence type="ECO:0000256" key="2">
    <source>
        <dbReference type="SAM" id="Phobius"/>
    </source>
</evidence>
<evidence type="ECO:0000259" key="3">
    <source>
        <dbReference type="Pfam" id="PF07786"/>
    </source>
</evidence>
<dbReference type="PANTHER" id="PTHR31061">
    <property type="entry name" value="LD22376P"/>
    <property type="match status" value="1"/>
</dbReference>
<feature type="region of interest" description="Disordered" evidence="1">
    <location>
        <begin position="1"/>
        <end position="30"/>
    </location>
</feature>
<evidence type="ECO:0000256" key="1">
    <source>
        <dbReference type="SAM" id="MobiDB-lite"/>
    </source>
</evidence>
<dbReference type="EMBL" id="JBBNAE010000004">
    <property type="protein sequence ID" value="KAK9129417.1"/>
    <property type="molecule type" value="Genomic_DNA"/>
</dbReference>
<accession>A0AAP0J809</accession>
<reference evidence="4 5" key="1">
    <citation type="submission" date="2024-01" db="EMBL/GenBank/DDBJ databases">
        <title>Genome assemblies of Stephania.</title>
        <authorList>
            <person name="Yang L."/>
        </authorList>
    </citation>
    <scope>NUCLEOTIDE SEQUENCE [LARGE SCALE GENOMIC DNA]</scope>
    <source>
        <strain evidence="4">QJT</strain>
        <tissue evidence="4">Leaf</tissue>
    </source>
</reference>
<keyword evidence="5" id="KW-1185">Reference proteome</keyword>
<keyword evidence="2" id="KW-0812">Transmembrane</keyword>
<protein>
    <recommendedName>
        <fullName evidence="3">Heparan-alpha-glucosaminide N-acetyltransferase catalytic domain-containing protein</fullName>
    </recommendedName>
</protein>
<feature type="compositionally biased region" description="Acidic residues" evidence="1">
    <location>
        <begin position="14"/>
        <end position="29"/>
    </location>
</feature>
<gene>
    <name evidence="4" type="ORF">Sjap_009904</name>
</gene>